<keyword evidence="3" id="KW-1185">Reference proteome</keyword>
<dbReference type="RefSeq" id="WP_344032637.1">
    <property type="nucleotide sequence ID" value="NZ_BAAAOB010000003.1"/>
</dbReference>
<dbReference type="SUPFAM" id="SSF56601">
    <property type="entry name" value="beta-lactamase/transpeptidase-like"/>
    <property type="match status" value="1"/>
</dbReference>
<evidence type="ECO:0000313" key="3">
    <source>
        <dbReference type="Proteomes" id="UP001500851"/>
    </source>
</evidence>
<proteinExistence type="predicted"/>
<reference evidence="2 3" key="1">
    <citation type="journal article" date="2019" name="Int. J. Syst. Evol. Microbiol.">
        <title>The Global Catalogue of Microorganisms (GCM) 10K type strain sequencing project: providing services to taxonomists for standard genome sequencing and annotation.</title>
        <authorList>
            <consortium name="The Broad Institute Genomics Platform"/>
            <consortium name="The Broad Institute Genome Sequencing Center for Infectious Disease"/>
            <person name="Wu L."/>
            <person name="Ma J."/>
        </authorList>
    </citation>
    <scope>NUCLEOTIDE SEQUENCE [LARGE SCALE GENOMIC DNA]</scope>
    <source>
        <strain evidence="2 3">JCM 14736</strain>
    </source>
</reference>
<accession>A0ABN2LNC7</accession>
<sequence length="474" mass="48441">MSGLDRGLERALARGEELLLRAPVAGGTVAIRTSDGERVAAFGTAGPGGPPMPVDARLEIGSISKSVAGLAAARLAVEGRIDLDAPVRALLPWLELPLGAGEPSLRHLLGHTAGWIAGSDALPGERAQALALGETVAGSRPGAFFHYSNIGYVVLGLALEAACGRPYPEIARRLVLEPLGIDGAVTNLTGARRGELCRGTVPLRDDAPWRPADGIAEAPWLEPAGADGNIAATAGELLRFARALTDPGSFAASAPWLPEAVAVASAPSAPSGEGVLDVGPHLPAPGDRYGFGINAEPTARGTVLTHGGGMAGYGAFLVAHPEAGISVAVLLSGPGERPYAELLARECHAVAVGADAAPGGADPIGALQVPRVPLDLDPVSAGGVAGTYRSYSPWVPHLEVGRDAGGRLVLRAYAGVEAPTEDVPLVALPGEGARTFRVGSDPRLPERIRFEGVIDGVAHVLVRDGGRFARVVDR</sequence>
<dbReference type="InterPro" id="IPR012338">
    <property type="entry name" value="Beta-lactam/transpept-like"/>
</dbReference>
<comment type="caution">
    <text evidence="2">The sequence shown here is derived from an EMBL/GenBank/DDBJ whole genome shotgun (WGS) entry which is preliminary data.</text>
</comment>
<dbReference type="EMBL" id="BAAAOB010000003">
    <property type="protein sequence ID" value="GAA1794696.1"/>
    <property type="molecule type" value="Genomic_DNA"/>
</dbReference>
<gene>
    <name evidence="2" type="ORF">GCM10009768_24730</name>
</gene>
<dbReference type="Proteomes" id="UP001500851">
    <property type="component" value="Unassembled WGS sequence"/>
</dbReference>
<dbReference type="PANTHER" id="PTHR46825">
    <property type="entry name" value="D-ALANYL-D-ALANINE-CARBOXYPEPTIDASE/ENDOPEPTIDASE AMPH"/>
    <property type="match status" value="1"/>
</dbReference>
<dbReference type="PANTHER" id="PTHR46825:SF7">
    <property type="entry name" value="D-ALANYL-D-ALANINE CARBOXYPEPTIDASE"/>
    <property type="match status" value="1"/>
</dbReference>
<protein>
    <recommendedName>
        <fullName evidence="1">Beta-lactamase-related domain-containing protein</fullName>
    </recommendedName>
</protein>
<dbReference type="Gene3D" id="3.40.710.10">
    <property type="entry name" value="DD-peptidase/beta-lactamase superfamily"/>
    <property type="match status" value="1"/>
</dbReference>
<evidence type="ECO:0000313" key="2">
    <source>
        <dbReference type="EMBL" id="GAA1794696.1"/>
    </source>
</evidence>
<feature type="domain" description="Beta-lactamase-related" evidence="1">
    <location>
        <begin position="26"/>
        <end position="343"/>
    </location>
</feature>
<name>A0ABN2LNC7_9MICO</name>
<dbReference type="InterPro" id="IPR050491">
    <property type="entry name" value="AmpC-like"/>
</dbReference>
<dbReference type="Pfam" id="PF00144">
    <property type="entry name" value="Beta-lactamase"/>
    <property type="match status" value="1"/>
</dbReference>
<organism evidence="2 3">
    <name type="scientific">Leucobacter iarius</name>
    <dbReference type="NCBI Taxonomy" id="333963"/>
    <lineage>
        <taxon>Bacteria</taxon>
        <taxon>Bacillati</taxon>
        <taxon>Actinomycetota</taxon>
        <taxon>Actinomycetes</taxon>
        <taxon>Micrococcales</taxon>
        <taxon>Microbacteriaceae</taxon>
        <taxon>Leucobacter</taxon>
    </lineage>
</organism>
<evidence type="ECO:0000259" key="1">
    <source>
        <dbReference type="Pfam" id="PF00144"/>
    </source>
</evidence>
<dbReference type="InterPro" id="IPR001466">
    <property type="entry name" value="Beta-lactam-related"/>
</dbReference>